<dbReference type="PROSITE" id="PS51387">
    <property type="entry name" value="FAD_PCMH"/>
    <property type="match status" value="1"/>
</dbReference>
<organism evidence="6 7">
    <name type="scientific">Ascosphaera apis ARSEF 7405</name>
    <dbReference type="NCBI Taxonomy" id="392613"/>
    <lineage>
        <taxon>Eukaryota</taxon>
        <taxon>Fungi</taxon>
        <taxon>Dikarya</taxon>
        <taxon>Ascomycota</taxon>
        <taxon>Pezizomycotina</taxon>
        <taxon>Eurotiomycetes</taxon>
        <taxon>Eurotiomycetidae</taxon>
        <taxon>Onygenales</taxon>
        <taxon>Ascosphaeraceae</taxon>
        <taxon>Ascosphaera</taxon>
    </lineage>
</organism>
<evidence type="ECO:0000259" key="5">
    <source>
        <dbReference type="PROSITE" id="PS51387"/>
    </source>
</evidence>
<dbReference type="GO" id="GO:0071949">
    <property type="term" value="F:FAD binding"/>
    <property type="evidence" value="ECO:0007669"/>
    <property type="project" value="InterPro"/>
</dbReference>
<accession>A0A167Z6Y1</accession>
<dbReference type="InterPro" id="IPR036318">
    <property type="entry name" value="FAD-bd_PCMH-like_sf"/>
</dbReference>
<dbReference type="SUPFAM" id="SSF56176">
    <property type="entry name" value="FAD-binding/transporter-associated domain-like"/>
    <property type="match status" value="1"/>
</dbReference>
<evidence type="ECO:0000313" key="7">
    <source>
        <dbReference type="Proteomes" id="UP000242877"/>
    </source>
</evidence>
<dbReference type="Gene3D" id="3.30.465.10">
    <property type="match status" value="1"/>
</dbReference>
<reference evidence="6 7" key="1">
    <citation type="journal article" date="2016" name="Genome Biol. Evol.">
        <title>Divergent and convergent evolution of fungal pathogenicity.</title>
        <authorList>
            <person name="Shang Y."/>
            <person name="Xiao G."/>
            <person name="Zheng P."/>
            <person name="Cen K."/>
            <person name="Zhan S."/>
            <person name="Wang C."/>
        </authorList>
    </citation>
    <scope>NUCLEOTIDE SEQUENCE [LARGE SCALE GENOMIC DNA]</scope>
    <source>
        <strain evidence="6 7">ARSEF 7405</strain>
    </source>
</reference>
<keyword evidence="7" id="KW-1185">Reference proteome</keyword>
<keyword evidence="4" id="KW-0560">Oxidoreductase</keyword>
<dbReference type="Pfam" id="PF01565">
    <property type="entry name" value="FAD_binding_4"/>
    <property type="match status" value="1"/>
</dbReference>
<dbReference type="InterPro" id="IPR012951">
    <property type="entry name" value="BBE"/>
</dbReference>
<dbReference type="VEuPathDB" id="FungiDB:AAP_02909"/>
<name>A0A167Z6Y1_9EURO</name>
<dbReference type="InterPro" id="IPR050416">
    <property type="entry name" value="FAD-linked_Oxidoreductase"/>
</dbReference>
<protein>
    <submittedName>
        <fullName evidence="6">FAD-binding, type 2</fullName>
    </submittedName>
</protein>
<evidence type="ECO:0000256" key="1">
    <source>
        <dbReference type="ARBA" id="ARBA00005466"/>
    </source>
</evidence>
<dbReference type="InterPro" id="IPR016169">
    <property type="entry name" value="FAD-bd_PCMH_sub2"/>
</dbReference>
<dbReference type="EMBL" id="AZGZ01000011">
    <property type="protein sequence ID" value="KZZ92254.1"/>
    <property type="molecule type" value="Genomic_DNA"/>
</dbReference>
<evidence type="ECO:0000313" key="6">
    <source>
        <dbReference type="EMBL" id="KZZ92254.1"/>
    </source>
</evidence>
<evidence type="ECO:0000256" key="4">
    <source>
        <dbReference type="ARBA" id="ARBA00023002"/>
    </source>
</evidence>
<dbReference type="Gene3D" id="3.40.462.20">
    <property type="match status" value="1"/>
</dbReference>
<dbReference type="Proteomes" id="UP000242877">
    <property type="component" value="Unassembled WGS sequence"/>
</dbReference>
<comment type="caution">
    <text evidence="6">The sequence shown here is derived from an EMBL/GenBank/DDBJ whole genome shotgun (WGS) entry which is preliminary data.</text>
</comment>
<keyword evidence="3" id="KW-0274">FAD</keyword>
<dbReference type="InterPro" id="IPR006094">
    <property type="entry name" value="Oxid_FAD_bind_N"/>
</dbReference>
<evidence type="ECO:0000256" key="2">
    <source>
        <dbReference type="ARBA" id="ARBA00022630"/>
    </source>
</evidence>
<comment type="similarity">
    <text evidence="1">Belongs to the oxygen-dependent FAD-linked oxidoreductase family.</text>
</comment>
<keyword evidence="2" id="KW-0285">Flavoprotein</keyword>
<feature type="domain" description="FAD-binding PCMH-type" evidence="5">
    <location>
        <begin position="75"/>
        <end position="246"/>
    </location>
</feature>
<dbReference type="AlphaFoldDB" id="A0A167Z6Y1"/>
<dbReference type="InterPro" id="IPR016166">
    <property type="entry name" value="FAD-bd_PCMH"/>
</dbReference>
<sequence>MVTVTEVVEKLQFTFQLEEIEELLSSFSKLSSEEQEAQRIEVAQKVFVLAFADDAVPEDSAKFAENKTSVWSTNCSLSPKLFLTPKTTEEVAAALLLCQFLGLFFSVRGGGHTQNPGWTSNDNGVVISMSKFRQLEITEGKRTVNVGPGLTWNDVYNGLEPEGITVTGGRIPTVGVPGLVLGGGLSFQNSEYGLSCMGVVRYEVVLANGSVVNATENENPDLFWALKGGGANYGIVTNFEMTAVKHDAWCEVRVVAHADSAKYMEALIPFSDAIENDTHASIIFNETAEITVVVMFYTAAVDNKPKIFEPFYDLPYLTHLVPPAKRTIAQILQAVKDVNQPGIPRCHDFATASSLPDLEAYKAGAEARLKVVEELKGTSVEAVMVIQPLSSLMVQACQKMGGNPLGLDPRGQQWFLVEMDYEQKDEVQARAAGKAILDAFETKAKENGTWLPFKYCNYSSRDQDPLASYGEENLKKLREIAAKYDPDEVFQKLQFGGWLLSRAGQLQ</sequence>
<dbReference type="PANTHER" id="PTHR42973:SF54">
    <property type="entry name" value="FAD-BINDING PCMH-TYPE DOMAIN-CONTAINING PROTEIN"/>
    <property type="match status" value="1"/>
</dbReference>
<dbReference type="Pfam" id="PF08031">
    <property type="entry name" value="BBE"/>
    <property type="match status" value="1"/>
</dbReference>
<dbReference type="PANTHER" id="PTHR42973">
    <property type="entry name" value="BINDING OXIDOREDUCTASE, PUTATIVE (AFU_ORTHOLOGUE AFUA_1G17690)-RELATED"/>
    <property type="match status" value="1"/>
</dbReference>
<evidence type="ECO:0000256" key="3">
    <source>
        <dbReference type="ARBA" id="ARBA00022827"/>
    </source>
</evidence>
<dbReference type="GO" id="GO:0016491">
    <property type="term" value="F:oxidoreductase activity"/>
    <property type="evidence" value="ECO:0007669"/>
    <property type="project" value="UniProtKB-KW"/>
</dbReference>
<dbReference type="OrthoDB" id="2151789at2759"/>
<proteinExistence type="inferred from homology"/>
<gene>
    <name evidence="6" type="ORF">AAP_02909</name>
</gene>